<dbReference type="Pfam" id="PF03079">
    <property type="entry name" value="ARD"/>
    <property type="match status" value="1"/>
</dbReference>
<dbReference type="Proteomes" id="UP000398389">
    <property type="component" value="Unassembled WGS sequence"/>
</dbReference>
<reference evidence="13 14" key="1">
    <citation type="submission" date="2019-09" db="EMBL/GenBank/DDBJ databases">
        <authorList>
            <person name="Brejova B."/>
        </authorList>
    </citation>
    <scope>NUCLEOTIDE SEQUENCE [LARGE SCALE GENOMIC DNA]</scope>
</reference>
<keyword evidence="3 11" id="KW-0533">Nickel</keyword>
<evidence type="ECO:0000256" key="3">
    <source>
        <dbReference type="ARBA" id="ARBA00022596"/>
    </source>
</evidence>
<feature type="region of interest" description="Disordered" evidence="12">
    <location>
        <begin position="1"/>
        <end position="22"/>
    </location>
</feature>
<keyword evidence="8 11" id="KW-0408">Iron</keyword>
<evidence type="ECO:0000256" key="12">
    <source>
        <dbReference type="SAM" id="MobiDB-lite"/>
    </source>
</evidence>
<keyword evidence="4 11" id="KW-0028">Amino-acid biosynthesis</keyword>
<dbReference type="Gene3D" id="2.60.120.10">
    <property type="entry name" value="Jelly Rolls"/>
    <property type="match status" value="1"/>
</dbReference>
<dbReference type="FunFam" id="2.60.120.10:FF:000099">
    <property type="entry name" value="1,2-dihydroxy-3-keto-5-methylthiopentene dioxygenase"/>
    <property type="match status" value="1"/>
</dbReference>
<sequence length="176" mass="20917">MKSYYHDGLENEDKRLPHESSEEVSLKELNSIGVYTFHFDELTAVDALAQERNYRARDEVVVSPEALGSWKSYHAQLDTFYKEHLHEDEEIRYVLDGAGYFDVRNKAQDRWIRTYVTKGDLMILPSGIYHRFTLTTDNYIKNMRLFQDKPKWMAINRPEADTNLFREEYLKEISTH</sequence>
<evidence type="ECO:0000256" key="10">
    <source>
        <dbReference type="ARBA" id="ARBA00023242"/>
    </source>
</evidence>
<comment type="similarity">
    <text evidence="11">Belongs to the acireductone dioxygenase (ARD) family.</text>
</comment>
<dbReference type="CDD" id="cd02232">
    <property type="entry name" value="cupin_ARD"/>
    <property type="match status" value="1"/>
</dbReference>
<keyword evidence="14" id="KW-1185">Reference proteome</keyword>
<keyword evidence="10 11" id="KW-0539">Nucleus</keyword>
<feature type="binding site" evidence="11">
    <location>
        <position position="86"/>
    </location>
    <ligand>
        <name>Fe(2+)</name>
        <dbReference type="ChEBI" id="CHEBI:29033"/>
        <note>for iron-dependent acireductone dioxygenase activity</note>
    </ligand>
</feature>
<dbReference type="GO" id="GO:0010309">
    <property type="term" value="F:acireductone dioxygenase [iron(II)-requiring] activity"/>
    <property type="evidence" value="ECO:0007669"/>
    <property type="project" value="UniProtKB-UniRule"/>
</dbReference>
<keyword evidence="9 11" id="KW-0486">Methionine biosynthesis</keyword>
<evidence type="ECO:0000313" key="14">
    <source>
        <dbReference type="Proteomes" id="UP000398389"/>
    </source>
</evidence>
<evidence type="ECO:0000256" key="4">
    <source>
        <dbReference type="ARBA" id="ARBA00022605"/>
    </source>
</evidence>
<dbReference type="SUPFAM" id="SSF51182">
    <property type="entry name" value="RmlC-like cupins"/>
    <property type="match status" value="1"/>
</dbReference>
<comment type="cofactor">
    <cofactor evidence="11">
        <name>Fe(2+)</name>
        <dbReference type="ChEBI" id="CHEBI:29033"/>
    </cofactor>
    <cofactor evidence="11">
        <name>Ni(2+)</name>
        <dbReference type="ChEBI" id="CHEBI:49786"/>
    </cofactor>
    <text evidence="11">Binds either 1 Fe or Ni cation per monomer. Iron-binding promotes an acireductone dioxygenase reaction producing 2-keto-4-methylthiobutyrate, while nickel-binding promotes an acireductone dioxygenase reaction producing 3-(methylsulfanyl)propanoate.</text>
</comment>
<dbReference type="GO" id="GO:0019509">
    <property type="term" value="P:L-methionine salvage from methylthioadenosine"/>
    <property type="evidence" value="ECO:0007669"/>
    <property type="project" value="UniProtKB-UniRule"/>
</dbReference>
<dbReference type="GO" id="GO:0016151">
    <property type="term" value="F:nickel cation binding"/>
    <property type="evidence" value="ECO:0007669"/>
    <property type="project" value="UniProtKB-UniRule"/>
</dbReference>
<dbReference type="GO" id="GO:0005737">
    <property type="term" value="C:cytoplasm"/>
    <property type="evidence" value="ECO:0007669"/>
    <property type="project" value="UniProtKB-SubCell"/>
</dbReference>
<dbReference type="EC" id="1.13.11.54" evidence="11"/>
<organism evidence="13 14">
    <name type="scientific">Magnusiomyces paraingens</name>
    <dbReference type="NCBI Taxonomy" id="2606893"/>
    <lineage>
        <taxon>Eukaryota</taxon>
        <taxon>Fungi</taxon>
        <taxon>Dikarya</taxon>
        <taxon>Ascomycota</taxon>
        <taxon>Saccharomycotina</taxon>
        <taxon>Dipodascomycetes</taxon>
        <taxon>Dipodascales</taxon>
        <taxon>Dipodascaceae</taxon>
        <taxon>Magnusiomyces</taxon>
    </lineage>
</organism>
<evidence type="ECO:0000256" key="1">
    <source>
        <dbReference type="ARBA" id="ARBA00000428"/>
    </source>
</evidence>
<feature type="binding site" evidence="11">
    <location>
        <position position="130"/>
    </location>
    <ligand>
        <name>Ni(2+)</name>
        <dbReference type="ChEBI" id="CHEBI:49786"/>
        <note>for nickel-dependent acireductone dioxygenase activity</note>
    </ligand>
</feature>
<feature type="binding site" evidence="11">
    <location>
        <position position="84"/>
    </location>
    <ligand>
        <name>Fe(2+)</name>
        <dbReference type="ChEBI" id="CHEBI:29033"/>
        <note>for iron-dependent acireductone dioxygenase activity</note>
    </ligand>
</feature>
<comment type="catalytic activity">
    <reaction evidence="11">
        <text>1,2-dihydroxy-5-(methylsulfanyl)pent-1-en-3-one + O2 = 3-(methylsulfanyl)propanoate + CO + formate + 2 H(+)</text>
        <dbReference type="Rhea" id="RHEA:14161"/>
        <dbReference type="ChEBI" id="CHEBI:15378"/>
        <dbReference type="ChEBI" id="CHEBI:15379"/>
        <dbReference type="ChEBI" id="CHEBI:15740"/>
        <dbReference type="ChEBI" id="CHEBI:17245"/>
        <dbReference type="ChEBI" id="CHEBI:49016"/>
        <dbReference type="ChEBI" id="CHEBI:49252"/>
        <dbReference type="EC" id="1.13.11.53"/>
    </reaction>
</comment>
<keyword evidence="5 11" id="KW-0479">Metal-binding</keyword>
<dbReference type="InterPro" id="IPR027496">
    <property type="entry name" value="ARD_euk"/>
</dbReference>
<comment type="pathway">
    <text evidence="11">Amino-acid biosynthesis; L-methionine biosynthesis via salvage pathway; L-methionine from S-methyl-5-thio-alpha-D-ribose 1-phosphate: step 5/6.</text>
</comment>
<keyword evidence="7 11" id="KW-0560">Oxidoreductase</keyword>
<comment type="catalytic activity">
    <reaction evidence="1 11">
        <text>1,2-dihydroxy-5-(methylsulfanyl)pent-1-en-3-one + O2 = 4-methylsulfanyl-2-oxobutanoate + formate + 2 H(+)</text>
        <dbReference type="Rhea" id="RHEA:24504"/>
        <dbReference type="ChEBI" id="CHEBI:15378"/>
        <dbReference type="ChEBI" id="CHEBI:15379"/>
        <dbReference type="ChEBI" id="CHEBI:15740"/>
        <dbReference type="ChEBI" id="CHEBI:16723"/>
        <dbReference type="ChEBI" id="CHEBI:49252"/>
        <dbReference type="EC" id="1.13.11.54"/>
    </reaction>
</comment>
<evidence type="ECO:0000256" key="9">
    <source>
        <dbReference type="ARBA" id="ARBA00023167"/>
    </source>
</evidence>
<comment type="subcellular location">
    <subcellularLocation>
        <location evidence="11">Cytoplasm</location>
    </subcellularLocation>
    <subcellularLocation>
        <location evidence="11">Nucleus</location>
    </subcellularLocation>
</comment>
<dbReference type="UniPathway" id="UPA00904">
    <property type="reaction ID" value="UER00878"/>
</dbReference>
<comment type="function">
    <text evidence="11">Catalyzes 2 different reactions between oxygen and the acireductone 1,2-dihydroxy-3-keto-5-methylthiopentene (DHK-MTPene) depending upon the metal bound in the active site. Fe-containing acireductone dioxygenase (Fe-ARD) produces formate and 2-keto-4-methylthiobutyrate (KMTB), the alpha-ketoacid precursor of methionine in the methionine recycle pathway. Ni-containing acireductone dioxygenase (Ni-ARD) produces methylthiopropionate, carbon monoxide and formate, and does not lie on the methionine recycle pathway.</text>
</comment>
<dbReference type="EC" id="1.13.11.53" evidence="11"/>
<dbReference type="AlphaFoldDB" id="A0A5E8BU47"/>
<dbReference type="InterPro" id="IPR004313">
    <property type="entry name" value="ARD"/>
</dbReference>
<dbReference type="PANTHER" id="PTHR23418">
    <property type="entry name" value="ACIREDUCTONE DIOXYGENASE"/>
    <property type="match status" value="1"/>
</dbReference>
<accession>A0A5E8BU47</accession>
<dbReference type="GO" id="GO:0005506">
    <property type="term" value="F:iron ion binding"/>
    <property type="evidence" value="ECO:0007669"/>
    <property type="project" value="UniProtKB-UniRule"/>
</dbReference>
<keyword evidence="2 11" id="KW-0963">Cytoplasm</keyword>
<feature type="binding site" evidence="11">
    <location>
        <position position="90"/>
    </location>
    <ligand>
        <name>Fe(2+)</name>
        <dbReference type="ChEBI" id="CHEBI:29033"/>
        <note>for iron-dependent acireductone dioxygenase activity</note>
    </ligand>
</feature>
<evidence type="ECO:0000256" key="8">
    <source>
        <dbReference type="ARBA" id="ARBA00023004"/>
    </source>
</evidence>
<feature type="binding site" evidence="11">
    <location>
        <position position="90"/>
    </location>
    <ligand>
        <name>Ni(2+)</name>
        <dbReference type="ChEBI" id="CHEBI:49786"/>
        <note>for nickel-dependent acireductone dioxygenase activity</note>
    </ligand>
</feature>
<gene>
    <name evidence="11" type="primary">ADI1</name>
    <name evidence="13" type="ORF">SAPINGB_P004501</name>
</gene>
<dbReference type="HAMAP" id="MF_03154">
    <property type="entry name" value="Salvage_MtnD_euk"/>
    <property type="match status" value="1"/>
</dbReference>
<evidence type="ECO:0000256" key="7">
    <source>
        <dbReference type="ARBA" id="ARBA00023002"/>
    </source>
</evidence>
<dbReference type="InterPro" id="IPR014710">
    <property type="entry name" value="RmlC-like_jellyroll"/>
</dbReference>
<evidence type="ECO:0000256" key="11">
    <source>
        <dbReference type="HAMAP-Rule" id="MF_03154"/>
    </source>
</evidence>
<evidence type="ECO:0000256" key="6">
    <source>
        <dbReference type="ARBA" id="ARBA00022964"/>
    </source>
</evidence>
<feature type="binding site" evidence="11">
    <location>
        <position position="86"/>
    </location>
    <ligand>
        <name>Ni(2+)</name>
        <dbReference type="ChEBI" id="CHEBI:49786"/>
        <note>for nickel-dependent acireductone dioxygenase activity</note>
    </ligand>
</feature>
<feature type="binding site" evidence="11">
    <location>
        <position position="130"/>
    </location>
    <ligand>
        <name>Fe(2+)</name>
        <dbReference type="ChEBI" id="CHEBI:29033"/>
        <note>for iron-dependent acireductone dioxygenase activity</note>
    </ligand>
</feature>
<feature type="binding site" evidence="11">
    <location>
        <position position="84"/>
    </location>
    <ligand>
        <name>Ni(2+)</name>
        <dbReference type="ChEBI" id="CHEBI:49786"/>
        <note>for nickel-dependent acireductone dioxygenase activity</note>
    </ligand>
</feature>
<evidence type="ECO:0000313" key="13">
    <source>
        <dbReference type="EMBL" id="VVT55248.1"/>
    </source>
</evidence>
<name>A0A5E8BU47_9ASCO</name>
<proteinExistence type="inferred from homology"/>
<dbReference type="EMBL" id="CABVLU010000003">
    <property type="protein sequence ID" value="VVT55248.1"/>
    <property type="molecule type" value="Genomic_DNA"/>
</dbReference>
<dbReference type="InterPro" id="IPR011051">
    <property type="entry name" value="RmlC_Cupin_sf"/>
</dbReference>
<keyword evidence="6 11" id="KW-0223">Dioxygenase</keyword>
<evidence type="ECO:0000256" key="5">
    <source>
        <dbReference type="ARBA" id="ARBA00022723"/>
    </source>
</evidence>
<dbReference type="GO" id="GO:0005634">
    <property type="term" value="C:nucleus"/>
    <property type="evidence" value="ECO:0007669"/>
    <property type="project" value="UniProtKB-SubCell"/>
</dbReference>
<dbReference type="PANTHER" id="PTHR23418:SF0">
    <property type="entry name" value="ACIREDUCTONE DIOXYGENASE"/>
    <property type="match status" value="1"/>
</dbReference>
<dbReference type="GO" id="GO:0010308">
    <property type="term" value="F:acireductone dioxygenase (Ni2+-requiring) activity"/>
    <property type="evidence" value="ECO:0007669"/>
    <property type="project" value="UniProtKB-UniRule"/>
</dbReference>
<dbReference type="OrthoDB" id="1867259at2759"/>
<evidence type="ECO:0000256" key="2">
    <source>
        <dbReference type="ARBA" id="ARBA00022490"/>
    </source>
</evidence>
<protein>
    <recommendedName>
        <fullName evidence="11">Acireductone dioxygenase</fullName>
    </recommendedName>
    <alternativeName>
        <fullName evidence="11">Acireductone dioxygenase (Fe(2+)-requiring)</fullName>
        <shortName evidence="11">ARD'</shortName>
        <shortName evidence="11">Fe-ARD</shortName>
        <ecNumber evidence="11">1.13.11.54</ecNumber>
    </alternativeName>
    <alternativeName>
        <fullName evidence="11">Acireductone dioxygenase (Ni(2+)-requiring)</fullName>
        <shortName evidence="11">ARD</shortName>
        <shortName evidence="11">Ni-ARD</shortName>
        <ecNumber evidence="11">1.13.11.53</ecNumber>
    </alternativeName>
</protein>